<keyword evidence="6 9" id="KW-0057">Aromatic amino acid biosynthesis</keyword>
<keyword evidence="13" id="KW-1185">Reference proteome</keyword>
<dbReference type="GO" id="GO:0004048">
    <property type="term" value="F:anthranilate phosphoribosyltransferase activity"/>
    <property type="evidence" value="ECO:0007669"/>
    <property type="project" value="UniProtKB-UniRule"/>
</dbReference>
<evidence type="ECO:0000256" key="5">
    <source>
        <dbReference type="ARBA" id="ARBA00022822"/>
    </source>
</evidence>
<feature type="binding site" evidence="9">
    <location>
        <position position="165"/>
    </location>
    <ligand>
        <name>anthranilate</name>
        <dbReference type="ChEBI" id="CHEBI:16567"/>
        <label>2</label>
    </ligand>
</feature>
<dbReference type="InterPro" id="IPR005940">
    <property type="entry name" value="Anthranilate_Pribosyl_Tfrase"/>
</dbReference>
<dbReference type="InterPro" id="IPR035902">
    <property type="entry name" value="Nuc_phospho_transferase"/>
</dbReference>
<evidence type="ECO:0000256" key="1">
    <source>
        <dbReference type="ARBA" id="ARBA00004907"/>
    </source>
</evidence>
<evidence type="ECO:0000256" key="7">
    <source>
        <dbReference type="ARBA" id="ARBA00052328"/>
    </source>
</evidence>
<dbReference type="FunFam" id="3.40.1030.10:FF:000002">
    <property type="entry name" value="Anthranilate phosphoribosyltransferase"/>
    <property type="match status" value="1"/>
</dbReference>
<keyword evidence="9" id="KW-0460">Magnesium</keyword>
<comment type="pathway">
    <text evidence="1 9">Amino-acid biosynthesis; L-tryptophan biosynthesis; L-tryptophan from chorismate: step 2/5.</text>
</comment>
<name>C5WCA3_9ENTR</name>
<evidence type="ECO:0000313" key="13">
    <source>
        <dbReference type="Proteomes" id="UP000061704"/>
    </source>
</evidence>
<dbReference type="InterPro" id="IPR017459">
    <property type="entry name" value="Glycosyl_Trfase_fam3_N_dom"/>
</dbReference>
<evidence type="ECO:0000313" key="12">
    <source>
        <dbReference type="EMBL" id="BAH82959.1"/>
    </source>
</evidence>
<comment type="cofactor">
    <cofactor evidence="9">
        <name>Mg(2+)</name>
        <dbReference type="ChEBI" id="CHEBI:18420"/>
    </cofactor>
    <text evidence="9">Binds 2 magnesium ions per monomer.</text>
</comment>
<dbReference type="Pfam" id="PF00591">
    <property type="entry name" value="Glycos_transf_3"/>
    <property type="match status" value="1"/>
</dbReference>
<comment type="similarity">
    <text evidence="9">Belongs to the anthranilate phosphoribosyltransferase family.</text>
</comment>
<evidence type="ECO:0000256" key="9">
    <source>
        <dbReference type="HAMAP-Rule" id="MF_00211"/>
    </source>
</evidence>
<feature type="binding site" evidence="9">
    <location>
        <position position="110"/>
    </location>
    <ligand>
        <name>anthranilate</name>
        <dbReference type="ChEBI" id="CHEBI:16567"/>
        <label>1</label>
    </ligand>
</feature>
<evidence type="ECO:0000256" key="8">
    <source>
        <dbReference type="ARBA" id="ARBA00061188"/>
    </source>
</evidence>
<dbReference type="Pfam" id="PF02885">
    <property type="entry name" value="Glycos_trans_3N"/>
    <property type="match status" value="1"/>
</dbReference>
<reference evidence="12 13" key="1">
    <citation type="journal article" date="2011" name="Genome Biol. Evol.">
        <title>Reductive evolution of bacterial genome in insect gut environment.</title>
        <authorList>
            <person name="Nikoh N."/>
            <person name="Hosokawa T."/>
            <person name="Ohshima K."/>
            <person name="Hattori M."/>
            <person name="Fukatsu T."/>
        </authorList>
    </citation>
    <scope>NUCLEOTIDE SEQUENCE [LARGE SCALE GENOMIC DNA]</scope>
    <source>
        <strain evidence="12 13">Mpkobe</strain>
    </source>
</reference>
<dbReference type="PANTHER" id="PTHR43285">
    <property type="entry name" value="ANTHRANILATE PHOSPHORIBOSYLTRANSFERASE"/>
    <property type="match status" value="1"/>
</dbReference>
<evidence type="ECO:0000256" key="2">
    <source>
        <dbReference type="ARBA" id="ARBA00022605"/>
    </source>
</evidence>
<dbReference type="EMBL" id="AP010872">
    <property type="protein sequence ID" value="BAH82959.1"/>
    <property type="molecule type" value="Genomic_DNA"/>
</dbReference>
<evidence type="ECO:0000256" key="4">
    <source>
        <dbReference type="ARBA" id="ARBA00022679"/>
    </source>
</evidence>
<feature type="binding site" evidence="9">
    <location>
        <position position="87"/>
    </location>
    <ligand>
        <name>5-phospho-alpha-D-ribose 1-diphosphate</name>
        <dbReference type="ChEBI" id="CHEBI:58017"/>
    </ligand>
</feature>
<comment type="subunit">
    <text evidence="9">Homodimer.</text>
</comment>
<accession>C5WCA3</accession>
<feature type="binding site" evidence="9">
    <location>
        <position position="224"/>
    </location>
    <ligand>
        <name>Mg(2+)</name>
        <dbReference type="ChEBI" id="CHEBI:18420"/>
        <label>2</label>
    </ligand>
</feature>
<comment type="similarity">
    <text evidence="8">In the C-terminal section; belongs to the anthranilate phosphoribosyltransferase family.</text>
</comment>
<feature type="binding site" evidence="9">
    <location>
        <position position="91"/>
    </location>
    <ligand>
        <name>Mg(2+)</name>
        <dbReference type="ChEBI" id="CHEBI:18420"/>
        <label>1</label>
    </ligand>
</feature>
<dbReference type="GO" id="GO:0000287">
    <property type="term" value="F:magnesium ion binding"/>
    <property type="evidence" value="ECO:0007669"/>
    <property type="project" value="UniProtKB-UniRule"/>
</dbReference>
<feature type="binding site" evidence="9">
    <location>
        <position position="119"/>
    </location>
    <ligand>
        <name>5-phospho-alpha-D-ribose 1-diphosphate</name>
        <dbReference type="ChEBI" id="CHEBI:58017"/>
    </ligand>
</feature>
<dbReference type="Gene3D" id="3.40.1030.10">
    <property type="entry name" value="Nucleoside phosphorylase/phosphoribosyltransferase catalytic domain"/>
    <property type="match status" value="1"/>
</dbReference>
<dbReference type="PANTHER" id="PTHR43285:SF2">
    <property type="entry name" value="ANTHRANILATE PHOSPHORIBOSYLTRANSFERASE"/>
    <property type="match status" value="1"/>
</dbReference>
<feature type="domain" description="Glycosyl transferase family 3 N-terminal" evidence="11">
    <location>
        <begin position="3"/>
        <end position="64"/>
    </location>
</feature>
<feature type="binding site" evidence="9">
    <location>
        <position position="79"/>
    </location>
    <ligand>
        <name>5-phospho-alpha-D-ribose 1-diphosphate</name>
        <dbReference type="ChEBI" id="CHEBI:58017"/>
    </ligand>
</feature>
<keyword evidence="3 9" id="KW-0328">Glycosyltransferase</keyword>
<dbReference type="HOGENOM" id="CLU_034315_3_0_6"/>
<keyword evidence="4 9" id="KW-0808">Transferase</keyword>
<evidence type="ECO:0000259" key="11">
    <source>
        <dbReference type="Pfam" id="PF02885"/>
    </source>
</evidence>
<dbReference type="Gene3D" id="1.20.970.10">
    <property type="entry name" value="Transferase, Pyrimidine Nucleoside Phosphorylase, Chain C"/>
    <property type="match status" value="1"/>
</dbReference>
<dbReference type="EC" id="2.4.2.18" evidence="9"/>
<keyword evidence="2 9" id="KW-0028">Amino-acid biosynthesis</keyword>
<dbReference type="Proteomes" id="UP000061704">
    <property type="component" value="Chromosome"/>
</dbReference>
<dbReference type="GO" id="GO:0000162">
    <property type="term" value="P:L-tryptophan biosynthetic process"/>
    <property type="evidence" value="ECO:0007669"/>
    <property type="project" value="UniProtKB-UniRule"/>
</dbReference>
<dbReference type="STRING" id="476281.ICMP_093"/>
<feature type="binding site" evidence="9">
    <location>
        <position position="223"/>
    </location>
    <ligand>
        <name>Mg(2+)</name>
        <dbReference type="ChEBI" id="CHEBI:18420"/>
        <label>2</label>
    </ligand>
</feature>
<dbReference type="AlphaFoldDB" id="C5WCA3"/>
<dbReference type="GO" id="GO:0005829">
    <property type="term" value="C:cytosol"/>
    <property type="evidence" value="ECO:0007669"/>
    <property type="project" value="TreeGrafter"/>
</dbReference>
<feature type="binding site" evidence="9">
    <location>
        <begin position="107"/>
        <end position="115"/>
    </location>
    <ligand>
        <name>5-phospho-alpha-D-ribose 1-diphosphate</name>
        <dbReference type="ChEBI" id="CHEBI:58017"/>
    </ligand>
</feature>
<keyword evidence="5 9" id="KW-0822">Tryptophan biosynthesis</keyword>
<dbReference type="UniPathway" id="UPA00035">
    <property type="reaction ID" value="UER00041"/>
</dbReference>
<dbReference type="HAMAP" id="MF_00211">
    <property type="entry name" value="TrpD"/>
    <property type="match status" value="1"/>
</dbReference>
<dbReference type="SUPFAM" id="SSF47648">
    <property type="entry name" value="Nucleoside phosphorylase/phosphoribosyltransferase N-terminal domain"/>
    <property type="match status" value="1"/>
</dbReference>
<comment type="caution">
    <text evidence="9">Lacks conserved residue(s) required for the propagation of feature annotation.</text>
</comment>
<sequence length="332" mass="36651">MQSIMEKLYSFQSLTYIESQELFTSIINKEVNLIQITAILIAIKMRGESPEEIAGAASALLEKAQNFSRPDYNFADIVGTGGDGSNTINISTASAFVAAACGFKIAKHGNCNISSKSGSADLLQAFNINLNMSAEQSRIALDNLNICFLFTQKYHPIFQYVMPMRQQLKTRTLFNILGPLINPARPIMSLIGVYNRELTLPIAQTLKLLGYKRAIVVYGGGIDEVALHSLTHVTELNGDKIINYVISPEDFGLPFYPKNSLKGGTPKENFDIFTKLLQGKGNKAHESAVAINVAMLMKIFGKEDLYQNTKNALDVIRSGQAYERINELAARR</sequence>
<feature type="binding site" evidence="9">
    <location>
        <position position="79"/>
    </location>
    <ligand>
        <name>anthranilate</name>
        <dbReference type="ChEBI" id="CHEBI:16567"/>
        <label>1</label>
    </ligand>
</feature>
<comment type="function">
    <text evidence="9">Catalyzes the transfer of the phosphoribosyl group of 5-phosphorylribose-1-pyrophosphate (PRPP) to anthranilate to yield N-(5'-phosphoribosyl)-anthranilate (PRA).</text>
</comment>
<feature type="binding site" evidence="9">
    <location>
        <position position="224"/>
    </location>
    <ligand>
        <name>Mg(2+)</name>
        <dbReference type="ChEBI" id="CHEBI:18420"/>
        <label>1</label>
    </ligand>
</feature>
<dbReference type="OrthoDB" id="9806430at2"/>
<comment type="catalytic activity">
    <reaction evidence="7 9">
        <text>N-(5-phospho-beta-D-ribosyl)anthranilate + diphosphate = 5-phospho-alpha-D-ribose 1-diphosphate + anthranilate</text>
        <dbReference type="Rhea" id="RHEA:11768"/>
        <dbReference type="ChEBI" id="CHEBI:16567"/>
        <dbReference type="ChEBI" id="CHEBI:18277"/>
        <dbReference type="ChEBI" id="CHEBI:33019"/>
        <dbReference type="ChEBI" id="CHEBI:58017"/>
        <dbReference type="EC" id="2.4.2.18"/>
    </reaction>
</comment>
<organism evidence="12 13">
    <name type="scientific">Candidatus Ishikawaella capsulata Mpkobe</name>
    <dbReference type="NCBI Taxonomy" id="476281"/>
    <lineage>
        <taxon>Bacteria</taxon>
        <taxon>Pseudomonadati</taxon>
        <taxon>Pseudomonadota</taxon>
        <taxon>Gammaproteobacteria</taxon>
        <taxon>Enterobacterales</taxon>
        <taxon>Enterobacteriaceae</taxon>
        <taxon>Candidatus Ishikawella</taxon>
    </lineage>
</organism>
<evidence type="ECO:0000256" key="3">
    <source>
        <dbReference type="ARBA" id="ARBA00022676"/>
    </source>
</evidence>
<gene>
    <name evidence="12" type="primary">trpD_2</name>
    <name evidence="9" type="synonym">trpD</name>
    <name evidence="12" type="ORF">ICMP_093</name>
</gene>
<protein>
    <recommendedName>
        <fullName evidence="9">Anthranilate phosphoribosyltransferase</fullName>
        <ecNumber evidence="9">2.4.2.18</ecNumber>
    </recommendedName>
</protein>
<dbReference type="InterPro" id="IPR000312">
    <property type="entry name" value="Glycosyl_Trfase_fam3"/>
</dbReference>
<dbReference type="KEGG" id="icp:ICMP_093"/>
<evidence type="ECO:0000259" key="10">
    <source>
        <dbReference type="Pfam" id="PF00591"/>
    </source>
</evidence>
<dbReference type="NCBIfam" id="TIGR01245">
    <property type="entry name" value="trpD"/>
    <property type="match status" value="1"/>
</dbReference>
<dbReference type="InterPro" id="IPR036320">
    <property type="entry name" value="Glycosyl_Trfase_fam3_N_dom_sf"/>
</dbReference>
<feature type="domain" description="Glycosyl transferase family 3" evidence="10">
    <location>
        <begin position="72"/>
        <end position="322"/>
    </location>
</feature>
<dbReference type="SUPFAM" id="SSF52418">
    <property type="entry name" value="Nucleoside phosphorylase/phosphoribosyltransferase catalytic domain"/>
    <property type="match status" value="1"/>
</dbReference>
<keyword evidence="9" id="KW-0479">Metal-binding</keyword>
<proteinExistence type="inferred from homology"/>
<evidence type="ECO:0000256" key="6">
    <source>
        <dbReference type="ARBA" id="ARBA00023141"/>
    </source>
</evidence>
<feature type="binding site" evidence="9">
    <location>
        <begin position="82"/>
        <end position="83"/>
    </location>
    <ligand>
        <name>5-phospho-alpha-D-ribose 1-diphosphate</name>
        <dbReference type="ChEBI" id="CHEBI:58017"/>
    </ligand>
</feature>
<feature type="binding site" evidence="9">
    <location>
        <begin position="89"/>
        <end position="92"/>
    </location>
    <ligand>
        <name>5-phospho-alpha-D-ribose 1-diphosphate</name>
        <dbReference type="ChEBI" id="CHEBI:58017"/>
    </ligand>
</feature>